<dbReference type="AlphaFoldDB" id="A0A941IVU9"/>
<feature type="non-terminal residue" evidence="1">
    <location>
        <position position="1"/>
    </location>
</feature>
<dbReference type="EMBL" id="JAGSOG010000908">
    <property type="protein sequence ID" value="MBR7840043.1"/>
    <property type="molecule type" value="Genomic_DNA"/>
</dbReference>
<organism evidence="1 2">
    <name type="scientific">Actinospica durhamensis</name>
    <dbReference type="NCBI Taxonomy" id="1508375"/>
    <lineage>
        <taxon>Bacteria</taxon>
        <taxon>Bacillati</taxon>
        <taxon>Actinomycetota</taxon>
        <taxon>Actinomycetes</taxon>
        <taxon>Catenulisporales</taxon>
        <taxon>Actinospicaceae</taxon>
        <taxon>Actinospica</taxon>
    </lineage>
</organism>
<evidence type="ECO:0000313" key="1">
    <source>
        <dbReference type="EMBL" id="MBR7840043.1"/>
    </source>
</evidence>
<keyword evidence="2" id="KW-1185">Reference proteome</keyword>
<comment type="caution">
    <text evidence="1">The sequence shown here is derived from an EMBL/GenBank/DDBJ whole genome shotgun (WGS) entry which is preliminary data.</text>
</comment>
<name>A0A941IVU9_9ACTN</name>
<protein>
    <submittedName>
        <fullName evidence="1">Uncharacterized protein</fullName>
    </submittedName>
</protein>
<reference evidence="1" key="1">
    <citation type="submission" date="2021-04" db="EMBL/GenBank/DDBJ databases">
        <title>Genome based classification of Actinospica acidithermotolerans sp. nov., an actinobacterium isolated from an Indonesian hot spring.</title>
        <authorList>
            <person name="Kusuma A.B."/>
            <person name="Putra K.E."/>
            <person name="Nafisah S."/>
            <person name="Loh J."/>
            <person name="Nouioui I."/>
            <person name="Goodfellow M."/>
        </authorList>
    </citation>
    <scope>NUCLEOTIDE SEQUENCE</scope>
    <source>
        <strain evidence="1">CSCA 57</strain>
    </source>
</reference>
<dbReference type="Gene3D" id="1.50.10.20">
    <property type="match status" value="1"/>
</dbReference>
<sequence length="126" mass="12487">AAGAPVPEEHVAWLVKRAGQLPQDAGVGLYDGALGIAYTLDLLGRADAAYGLVDLVLAERWQRLGHGLGDGLAGVGLGLLHFAERTGDAAPLGAALEAGRLAAELLAQGAAREPGRGTGAGAGTGT</sequence>
<evidence type="ECO:0000313" key="2">
    <source>
        <dbReference type="Proteomes" id="UP000675781"/>
    </source>
</evidence>
<gene>
    <name evidence="1" type="ORF">KDL01_42815</name>
</gene>
<feature type="non-terminal residue" evidence="1">
    <location>
        <position position="126"/>
    </location>
</feature>
<dbReference type="Proteomes" id="UP000675781">
    <property type="component" value="Unassembled WGS sequence"/>
</dbReference>
<accession>A0A941IVU9</accession>
<dbReference type="SUPFAM" id="SSF158745">
    <property type="entry name" value="LanC-like"/>
    <property type="match status" value="1"/>
</dbReference>
<proteinExistence type="predicted"/>